<evidence type="ECO:0000256" key="1">
    <source>
        <dbReference type="SAM" id="MobiDB-lite"/>
    </source>
</evidence>
<dbReference type="AlphaFoldDB" id="A0AAV7SAR7"/>
<evidence type="ECO:0000313" key="2">
    <source>
        <dbReference type="EMBL" id="KAJ1161652.1"/>
    </source>
</evidence>
<accession>A0AAV7SAR7</accession>
<comment type="caution">
    <text evidence="2">The sequence shown here is derived from an EMBL/GenBank/DDBJ whole genome shotgun (WGS) entry which is preliminary data.</text>
</comment>
<organism evidence="2 3">
    <name type="scientific">Pleurodeles waltl</name>
    <name type="common">Iberian ribbed newt</name>
    <dbReference type="NCBI Taxonomy" id="8319"/>
    <lineage>
        <taxon>Eukaryota</taxon>
        <taxon>Metazoa</taxon>
        <taxon>Chordata</taxon>
        <taxon>Craniata</taxon>
        <taxon>Vertebrata</taxon>
        <taxon>Euteleostomi</taxon>
        <taxon>Amphibia</taxon>
        <taxon>Batrachia</taxon>
        <taxon>Caudata</taxon>
        <taxon>Salamandroidea</taxon>
        <taxon>Salamandridae</taxon>
        <taxon>Pleurodelinae</taxon>
        <taxon>Pleurodeles</taxon>
    </lineage>
</organism>
<protein>
    <submittedName>
        <fullName evidence="2">Uncharacterized protein</fullName>
    </submittedName>
</protein>
<feature type="compositionally biased region" description="Basic and acidic residues" evidence="1">
    <location>
        <begin position="13"/>
        <end position="41"/>
    </location>
</feature>
<dbReference type="EMBL" id="JANPWB010000008">
    <property type="protein sequence ID" value="KAJ1161652.1"/>
    <property type="molecule type" value="Genomic_DNA"/>
</dbReference>
<feature type="region of interest" description="Disordered" evidence="1">
    <location>
        <begin position="1"/>
        <end position="46"/>
    </location>
</feature>
<reference evidence="2" key="1">
    <citation type="journal article" date="2022" name="bioRxiv">
        <title>Sequencing and chromosome-scale assembly of the giantPleurodeles waltlgenome.</title>
        <authorList>
            <person name="Brown T."/>
            <person name="Elewa A."/>
            <person name="Iarovenko S."/>
            <person name="Subramanian E."/>
            <person name="Araus A.J."/>
            <person name="Petzold A."/>
            <person name="Susuki M."/>
            <person name="Suzuki K.-i.T."/>
            <person name="Hayashi T."/>
            <person name="Toyoda A."/>
            <person name="Oliveira C."/>
            <person name="Osipova E."/>
            <person name="Leigh N.D."/>
            <person name="Simon A."/>
            <person name="Yun M.H."/>
        </authorList>
    </citation>
    <scope>NUCLEOTIDE SEQUENCE</scope>
    <source>
        <strain evidence="2">20211129_DDA</strain>
        <tissue evidence="2">Liver</tissue>
    </source>
</reference>
<dbReference type="Proteomes" id="UP001066276">
    <property type="component" value="Chromosome 4_2"/>
</dbReference>
<name>A0AAV7SAR7_PLEWA</name>
<proteinExistence type="predicted"/>
<sequence length="117" mass="13407">MSDEDLLNNGRVDVQERYDSHNERQEETELEPHMDMNEKNVHTKRVGSRLRKPPGFLRDYGVDMLCCRILGMRACREFYIQKSGSGVGRRKGPEVGEGLFSCYGDMAINIPEVIRTA</sequence>
<keyword evidence="3" id="KW-1185">Reference proteome</keyword>
<gene>
    <name evidence="2" type="ORF">NDU88_002136</name>
</gene>
<evidence type="ECO:0000313" key="3">
    <source>
        <dbReference type="Proteomes" id="UP001066276"/>
    </source>
</evidence>